<organism evidence="2 3">
    <name type="scientific">Rhizobium paknamense</name>
    <dbReference type="NCBI Taxonomy" id="1206817"/>
    <lineage>
        <taxon>Bacteria</taxon>
        <taxon>Pseudomonadati</taxon>
        <taxon>Pseudomonadota</taxon>
        <taxon>Alphaproteobacteria</taxon>
        <taxon>Hyphomicrobiales</taxon>
        <taxon>Rhizobiaceae</taxon>
        <taxon>Rhizobium/Agrobacterium group</taxon>
        <taxon>Rhizobium</taxon>
    </lineage>
</organism>
<gene>
    <name evidence="2" type="ORF">QO005_001145</name>
</gene>
<evidence type="ECO:0000313" key="2">
    <source>
        <dbReference type="EMBL" id="MDQ0454818.1"/>
    </source>
</evidence>
<evidence type="ECO:0000313" key="3">
    <source>
        <dbReference type="Proteomes" id="UP001235269"/>
    </source>
</evidence>
<comment type="caution">
    <text evidence="2">The sequence shown here is derived from an EMBL/GenBank/DDBJ whole genome shotgun (WGS) entry which is preliminary data.</text>
</comment>
<evidence type="ECO:0000256" key="1">
    <source>
        <dbReference type="SAM" id="Phobius"/>
    </source>
</evidence>
<reference evidence="2 3" key="1">
    <citation type="submission" date="2023-07" db="EMBL/GenBank/DDBJ databases">
        <title>Genomic Encyclopedia of Type Strains, Phase IV (KMG-IV): sequencing the most valuable type-strain genomes for metagenomic binning, comparative biology and taxonomic classification.</title>
        <authorList>
            <person name="Goeker M."/>
        </authorList>
    </citation>
    <scope>NUCLEOTIDE SEQUENCE [LARGE SCALE GENOMIC DNA]</scope>
    <source>
        <strain evidence="2 3">DSM 100301</strain>
    </source>
</reference>
<dbReference type="Proteomes" id="UP001235269">
    <property type="component" value="Unassembled WGS sequence"/>
</dbReference>
<keyword evidence="3" id="KW-1185">Reference proteome</keyword>
<sequence>MNAILTSRRLSFGFLLLLAVAVSAAGFLGWIFYGADMILTLAANGLSNCF</sequence>
<keyword evidence="1" id="KW-0472">Membrane</keyword>
<dbReference type="RefSeq" id="WP_307157014.1">
    <property type="nucleotide sequence ID" value="NZ_JAUSWH010000002.1"/>
</dbReference>
<protein>
    <submittedName>
        <fullName evidence="2">Uncharacterized protein</fullName>
    </submittedName>
</protein>
<keyword evidence="1" id="KW-0812">Transmembrane</keyword>
<feature type="transmembrane region" description="Helical" evidence="1">
    <location>
        <begin position="12"/>
        <end position="33"/>
    </location>
</feature>
<dbReference type="EMBL" id="JAUSWH010000002">
    <property type="protein sequence ID" value="MDQ0454818.1"/>
    <property type="molecule type" value="Genomic_DNA"/>
</dbReference>
<keyword evidence="1" id="KW-1133">Transmembrane helix</keyword>
<proteinExistence type="predicted"/>
<accession>A0ABU0I996</accession>
<name>A0ABU0I996_9HYPH</name>